<dbReference type="InterPro" id="IPR036259">
    <property type="entry name" value="MFS_trans_sf"/>
</dbReference>
<comment type="subcellular location">
    <subcellularLocation>
        <location evidence="1">Cell membrane</location>
        <topology evidence="1">Multi-pass membrane protein</topology>
    </subcellularLocation>
</comment>
<feature type="transmembrane region" description="Helical" evidence="7">
    <location>
        <begin position="45"/>
        <end position="69"/>
    </location>
</feature>
<dbReference type="OrthoDB" id="3285778at2"/>
<dbReference type="InterPro" id="IPR050171">
    <property type="entry name" value="MFS_Transporters"/>
</dbReference>
<dbReference type="EMBL" id="VIGB01000003">
    <property type="protein sequence ID" value="TQF07162.1"/>
    <property type="molecule type" value="Genomic_DNA"/>
</dbReference>
<dbReference type="Gene3D" id="1.20.1250.20">
    <property type="entry name" value="MFS general substrate transporter like domains"/>
    <property type="match status" value="2"/>
</dbReference>
<feature type="transmembrane region" description="Helical" evidence="7">
    <location>
        <begin position="116"/>
        <end position="136"/>
    </location>
</feature>
<keyword evidence="5 7" id="KW-1133">Transmembrane helix</keyword>
<feature type="transmembrane region" description="Helical" evidence="7">
    <location>
        <begin position="314"/>
        <end position="337"/>
    </location>
</feature>
<dbReference type="InterPro" id="IPR011701">
    <property type="entry name" value="MFS"/>
</dbReference>
<feature type="transmembrane region" description="Helical" evidence="7">
    <location>
        <begin position="226"/>
        <end position="243"/>
    </location>
</feature>
<evidence type="ECO:0000313" key="8">
    <source>
        <dbReference type="EMBL" id="TQF07162.1"/>
    </source>
</evidence>
<dbReference type="PANTHER" id="PTHR23517">
    <property type="entry name" value="RESISTANCE PROTEIN MDTM, PUTATIVE-RELATED-RELATED"/>
    <property type="match status" value="1"/>
</dbReference>
<dbReference type="SUPFAM" id="SSF103473">
    <property type="entry name" value="MFS general substrate transporter"/>
    <property type="match status" value="1"/>
</dbReference>
<feature type="transmembrane region" description="Helical" evidence="7">
    <location>
        <begin position="349"/>
        <end position="368"/>
    </location>
</feature>
<dbReference type="GO" id="GO:0022857">
    <property type="term" value="F:transmembrane transporter activity"/>
    <property type="evidence" value="ECO:0007669"/>
    <property type="project" value="InterPro"/>
</dbReference>
<keyword evidence="9" id="KW-1185">Reference proteome</keyword>
<comment type="caution">
    <text evidence="8">The sequence shown here is derived from an EMBL/GenBank/DDBJ whole genome shotgun (WGS) entry which is preliminary data.</text>
</comment>
<sequence>MGLFGLLSTLAVSLTAAGFNGAQTGLLILVFTIANKTAKVPLARWLDRIPAASSVLLGCFTAAVGFAVLRAVGGLLPTAAALALAGLGVSVNALASKQLAADASDRSGNRAKLFSVINIAVNTASAVASPVALLFVDRHQHGDVLTGVAVLYCVAGLVTYLNYSRSGSRVRAVDSSLRDYLTILRLPGMRSFMLINLLGWCCYGQLFNALALHVSSTLKAPDRLGLLYTLNALLIVVAQLGVTRLTASLTGGRHVVTAITAYLAFALAFASIFLVPGYAGAVVGVVLFTMAEMMFVPTMDVLLLGLLGGQSRAIGYGMFSIGNAIGEGLGGAVGVATYRWLAGRGDGPVFWLCAAGLALVSAVLTHRLRAGSAALRGLAA</sequence>
<reference evidence="8 9" key="1">
    <citation type="submission" date="2019-06" db="EMBL/GenBank/DDBJ databases">
        <title>Description of Kitasatospora acidophila sp. nov. isolated from pine grove soil, and reclassification of Streptomyces novaecaesareae to Kitasatospora novaeceasareae comb. nov.</title>
        <authorList>
            <person name="Kim M.J."/>
        </authorList>
    </citation>
    <scope>NUCLEOTIDE SEQUENCE [LARGE SCALE GENOMIC DNA]</scope>
    <source>
        <strain evidence="8 9">MMS16-CNU292</strain>
    </source>
</reference>
<evidence type="ECO:0000313" key="9">
    <source>
        <dbReference type="Proteomes" id="UP000319103"/>
    </source>
</evidence>
<organism evidence="8 9">
    <name type="scientific">Kitasatospora acidiphila</name>
    <dbReference type="NCBI Taxonomy" id="2567942"/>
    <lineage>
        <taxon>Bacteria</taxon>
        <taxon>Bacillati</taxon>
        <taxon>Actinomycetota</taxon>
        <taxon>Actinomycetes</taxon>
        <taxon>Kitasatosporales</taxon>
        <taxon>Streptomycetaceae</taxon>
        <taxon>Kitasatospora</taxon>
    </lineage>
</organism>
<evidence type="ECO:0000256" key="4">
    <source>
        <dbReference type="ARBA" id="ARBA00022692"/>
    </source>
</evidence>
<gene>
    <name evidence="8" type="ORF">E6W39_05935</name>
</gene>
<keyword evidence="2" id="KW-0813">Transport</keyword>
<dbReference type="PANTHER" id="PTHR23517:SF2">
    <property type="entry name" value="MULTIDRUG RESISTANCE PROTEIN MDTH"/>
    <property type="match status" value="1"/>
</dbReference>
<evidence type="ECO:0000256" key="3">
    <source>
        <dbReference type="ARBA" id="ARBA00022475"/>
    </source>
</evidence>
<feature type="transmembrane region" description="Helical" evidence="7">
    <location>
        <begin position="6"/>
        <end position="33"/>
    </location>
</feature>
<keyword evidence="6 7" id="KW-0472">Membrane</keyword>
<keyword evidence="4 7" id="KW-0812">Transmembrane</keyword>
<feature type="transmembrane region" description="Helical" evidence="7">
    <location>
        <begin position="75"/>
        <end position="95"/>
    </location>
</feature>
<accession>A0A540WDY3</accession>
<protein>
    <submittedName>
        <fullName evidence="8">MFS transporter</fullName>
    </submittedName>
</protein>
<dbReference type="GO" id="GO:0005886">
    <property type="term" value="C:plasma membrane"/>
    <property type="evidence" value="ECO:0007669"/>
    <property type="project" value="UniProtKB-SubCell"/>
</dbReference>
<evidence type="ECO:0000256" key="1">
    <source>
        <dbReference type="ARBA" id="ARBA00004651"/>
    </source>
</evidence>
<keyword evidence="3" id="KW-1003">Cell membrane</keyword>
<evidence type="ECO:0000256" key="2">
    <source>
        <dbReference type="ARBA" id="ARBA00022448"/>
    </source>
</evidence>
<feature type="transmembrane region" description="Helical" evidence="7">
    <location>
        <begin position="194"/>
        <end position="214"/>
    </location>
</feature>
<feature type="transmembrane region" description="Helical" evidence="7">
    <location>
        <begin position="281"/>
        <end position="307"/>
    </location>
</feature>
<dbReference type="Proteomes" id="UP000319103">
    <property type="component" value="Unassembled WGS sequence"/>
</dbReference>
<evidence type="ECO:0000256" key="7">
    <source>
        <dbReference type="SAM" id="Phobius"/>
    </source>
</evidence>
<dbReference type="AlphaFoldDB" id="A0A540WDY3"/>
<feature type="transmembrane region" description="Helical" evidence="7">
    <location>
        <begin position="255"/>
        <end position="275"/>
    </location>
</feature>
<evidence type="ECO:0000256" key="6">
    <source>
        <dbReference type="ARBA" id="ARBA00023136"/>
    </source>
</evidence>
<name>A0A540WDY3_9ACTN</name>
<dbReference type="Pfam" id="PF07690">
    <property type="entry name" value="MFS_1"/>
    <property type="match status" value="1"/>
</dbReference>
<proteinExistence type="predicted"/>
<feature type="transmembrane region" description="Helical" evidence="7">
    <location>
        <begin position="142"/>
        <end position="161"/>
    </location>
</feature>
<evidence type="ECO:0000256" key="5">
    <source>
        <dbReference type="ARBA" id="ARBA00022989"/>
    </source>
</evidence>